<proteinExistence type="predicted"/>
<name>A0A8J6U1E3_9FLAO</name>
<sequence length="385" mass="43569">MHSFVALLLLVVLPLVVTGQKRTVETILNQQEVKKKRYRLDAGYLDAIVINMSFGEAAVVSMMDKANLKEATVFQVDIVYTDYPKGVDLNNLNKQRILKALEARKDLVIDRNVAWKLIRQMDCGSEAEAKTLFHGVVIHYKKGQTEKVRETDQVFYDSILPKSDSVPAKAEQLKQFRDTTVTAVFRRNKQWKNATVVADVTGSMSPYISQLALWFLYKLNHKEVTNLVLFNDGDNLKNELKVPGKTGGIYTKSTDNYRDFVELLQLTTSMGFGGDMQENAVEAILKAQELYPDSKEIIFIADNYAPIRDAGLISNVKKPVRVVLCGTHLFANSQYLNLARKTGGSVHSMEQDLIDLSKLVEGKVFTFNRQMYIIKNGEIIPYERT</sequence>
<dbReference type="EMBL" id="JACVEL010000001">
    <property type="protein sequence ID" value="MBC9810990.1"/>
    <property type="molecule type" value="Genomic_DNA"/>
</dbReference>
<comment type="caution">
    <text evidence="1">The sequence shown here is derived from an EMBL/GenBank/DDBJ whole genome shotgun (WGS) entry which is preliminary data.</text>
</comment>
<dbReference type="Proteomes" id="UP000652681">
    <property type="component" value="Unassembled WGS sequence"/>
</dbReference>
<accession>A0A8J6U1E3</accession>
<protein>
    <submittedName>
        <fullName evidence="1">Uncharacterized protein</fullName>
    </submittedName>
</protein>
<evidence type="ECO:0000313" key="2">
    <source>
        <dbReference type="Proteomes" id="UP000652681"/>
    </source>
</evidence>
<evidence type="ECO:0000313" key="1">
    <source>
        <dbReference type="EMBL" id="MBC9810990.1"/>
    </source>
</evidence>
<keyword evidence="2" id="KW-1185">Reference proteome</keyword>
<gene>
    <name evidence="1" type="ORF">H9Y05_00735</name>
</gene>
<reference evidence="1" key="1">
    <citation type="submission" date="2020-09" db="EMBL/GenBank/DDBJ databases">
        <title>Taishania pollutisoli gen. nov., sp. nov., Isolated from Tetrabromobisphenol A-Contaminated Soil.</title>
        <authorList>
            <person name="Chen Q."/>
        </authorList>
    </citation>
    <scope>NUCLEOTIDE SEQUENCE</scope>
    <source>
        <strain evidence="1">CZZ-1</strain>
    </source>
</reference>
<dbReference type="RefSeq" id="WP_163492246.1">
    <property type="nucleotide sequence ID" value="NZ_JACVEL010000001.1"/>
</dbReference>
<organism evidence="1 2">
    <name type="scientific">Taishania pollutisoli</name>
    <dbReference type="NCBI Taxonomy" id="2766479"/>
    <lineage>
        <taxon>Bacteria</taxon>
        <taxon>Pseudomonadati</taxon>
        <taxon>Bacteroidota</taxon>
        <taxon>Flavobacteriia</taxon>
        <taxon>Flavobacteriales</taxon>
        <taxon>Crocinitomicaceae</taxon>
        <taxon>Taishania</taxon>
    </lineage>
</organism>
<dbReference type="AlphaFoldDB" id="A0A8J6U1E3"/>